<dbReference type="InterPro" id="IPR036880">
    <property type="entry name" value="Kunitz_BPTI_sf"/>
</dbReference>
<feature type="domain" description="BPTI/Kunitz inhibitor" evidence="10">
    <location>
        <begin position="131"/>
        <end position="181"/>
    </location>
</feature>
<dbReference type="PRINTS" id="PR00759">
    <property type="entry name" value="BASICPTASE"/>
</dbReference>
<dbReference type="CDD" id="cd00109">
    <property type="entry name" value="Kunitz-type"/>
    <property type="match status" value="2"/>
</dbReference>
<dbReference type="Proteomes" id="UP001159428">
    <property type="component" value="Unassembled WGS sequence"/>
</dbReference>
<name>A0AAU9VRN7_9CNID</name>
<dbReference type="InterPro" id="IPR050098">
    <property type="entry name" value="TFPI/VKTCI-like"/>
</dbReference>
<reference evidence="11 12" key="1">
    <citation type="submission" date="2022-05" db="EMBL/GenBank/DDBJ databases">
        <authorList>
            <consortium name="Genoscope - CEA"/>
            <person name="William W."/>
        </authorList>
    </citation>
    <scope>NUCLEOTIDE SEQUENCE [LARGE SCALE GENOMIC DNA]</scope>
</reference>
<comment type="caution">
    <text evidence="11">The sequence shown here is derived from an EMBL/GenBank/DDBJ whole genome shotgun (WGS) entry which is preliminary data.</text>
</comment>
<dbReference type="PROSITE" id="PS00280">
    <property type="entry name" value="BPTI_KUNITZ_1"/>
    <property type="match status" value="3"/>
</dbReference>
<evidence type="ECO:0000256" key="1">
    <source>
        <dbReference type="ARBA" id="ARBA00004532"/>
    </source>
</evidence>
<feature type="domain" description="BPTI/Kunitz inhibitor" evidence="10">
    <location>
        <begin position="79"/>
        <end position="129"/>
    </location>
</feature>
<evidence type="ECO:0000256" key="6">
    <source>
        <dbReference type="ARBA" id="ARBA00022900"/>
    </source>
</evidence>
<evidence type="ECO:0000259" key="10">
    <source>
        <dbReference type="PROSITE" id="PS50279"/>
    </source>
</evidence>
<dbReference type="PANTHER" id="PTHR10083">
    <property type="entry name" value="KUNITZ-TYPE PROTEASE INHIBITOR-RELATED"/>
    <property type="match status" value="1"/>
</dbReference>
<dbReference type="GO" id="GO:0005615">
    <property type="term" value="C:extracellular space"/>
    <property type="evidence" value="ECO:0007669"/>
    <property type="project" value="TreeGrafter"/>
</dbReference>
<dbReference type="SMART" id="SM00131">
    <property type="entry name" value="KU"/>
    <property type="match status" value="3"/>
</dbReference>
<feature type="non-terminal residue" evidence="11">
    <location>
        <position position="181"/>
    </location>
</feature>
<evidence type="ECO:0000256" key="3">
    <source>
        <dbReference type="ARBA" id="ARBA00007226"/>
    </source>
</evidence>
<feature type="domain" description="BPTI/Kunitz inhibitor" evidence="10">
    <location>
        <begin position="27"/>
        <end position="77"/>
    </location>
</feature>
<keyword evidence="7" id="KW-1015">Disulfide bond</keyword>
<keyword evidence="12" id="KW-1185">Reference proteome</keyword>
<keyword evidence="8" id="KW-0166">Nematocyst</keyword>
<evidence type="ECO:0000256" key="5">
    <source>
        <dbReference type="ARBA" id="ARBA00022690"/>
    </source>
</evidence>
<dbReference type="PANTHER" id="PTHR10083:SF374">
    <property type="entry name" value="BPTI_KUNITZ INHIBITOR DOMAIN-CONTAINING PROTEIN"/>
    <property type="match status" value="1"/>
</dbReference>
<dbReference type="PROSITE" id="PS50279">
    <property type="entry name" value="BPTI_KUNITZ_2"/>
    <property type="match status" value="3"/>
</dbReference>
<feature type="signal peptide" evidence="9">
    <location>
        <begin position="1"/>
        <end position="20"/>
    </location>
</feature>
<evidence type="ECO:0000256" key="9">
    <source>
        <dbReference type="SAM" id="SignalP"/>
    </source>
</evidence>
<keyword evidence="4" id="KW-0964">Secreted</keyword>
<proteinExistence type="inferred from homology"/>
<keyword evidence="9" id="KW-0732">Signal</keyword>
<feature type="chain" id="PRO_5043505094" description="BPTI/Kunitz inhibitor domain-containing protein" evidence="9">
    <location>
        <begin position="21"/>
        <end position="181"/>
    </location>
</feature>
<dbReference type="InterPro" id="IPR002223">
    <property type="entry name" value="Kunitz_BPTI"/>
</dbReference>
<dbReference type="SUPFAM" id="SSF57362">
    <property type="entry name" value="BPTI-like"/>
    <property type="match status" value="3"/>
</dbReference>
<comment type="subcellular location">
    <subcellularLocation>
        <location evidence="1">Nematocyst</location>
    </subcellularLocation>
    <subcellularLocation>
        <location evidence="2">Secreted</location>
    </subcellularLocation>
</comment>
<evidence type="ECO:0000256" key="2">
    <source>
        <dbReference type="ARBA" id="ARBA00004613"/>
    </source>
</evidence>
<dbReference type="AlphaFoldDB" id="A0AAU9VRN7"/>
<dbReference type="GO" id="GO:0042151">
    <property type="term" value="C:nematocyst"/>
    <property type="evidence" value="ECO:0007669"/>
    <property type="project" value="UniProtKB-SubCell"/>
</dbReference>
<comment type="similarity">
    <text evidence="3">Belongs to the venom Kunitz-type family. Sea anemone type 2 potassium channel toxin subfamily.</text>
</comment>
<dbReference type="FunFam" id="4.10.410.10:FF:000021">
    <property type="entry name" value="Serine protease inhibitor, putative"/>
    <property type="match status" value="3"/>
</dbReference>
<evidence type="ECO:0000313" key="12">
    <source>
        <dbReference type="Proteomes" id="UP001159428"/>
    </source>
</evidence>
<organism evidence="11 12">
    <name type="scientific">Pocillopora meandrina</name>
    <dbReference type="NCBI Taxonomy" id="46732"/>
    <lineage>
        <taxon>Eukaryota</taxon>
        <taxon>Metazoa</taxon>
        <taxon>Cnidaria</taxon>
        <taxon>Anthozoa</taxon>
        <taxon>Hexacorallia</taxon>
        <taxon>Scleractinia</taxon>
        <taxon>Astrocoeniina</taxon>
        <taxon>Pocilloporidae</taxon>
        <taxon>Pocillopora</taxon>
    </lineage>
</organism>
<dbReference type="Gene3D" id="4.10.410.10">
    <property type="entry name" value="Pancreatic trypsin inhibitor Kunitz domain"/>
    <property type="match status" value="3"/>
</dbReference>
<sequence length="181" mass="20225">MKSAILSVALLLFLNLDLMASQGVSNCRLPKLTGFCRGRFPRFYYNAAKGRCEGFIYGGCGGNGNNFKTLKECQQTCICPLPPQTGHCRGYFPRYHFDEASGQCEKFIYGGCGGNENNFKTLKECRQTCICSLPPQTGHCRGYFPRYHFDEASSQCEKFIYGGCGGNENNFKTLKECQQTC</sequence>
<dbReference type="EMBL" id="CALNXJ010000003">
    <property type="protein sequence ID" value="CAH3036197.1"/>
    <property type="molecule type" value="Genomic_DNA"/>
</dbReference>
<dbReference type="GO" id="GO:0008200">
    <property type="term" value="F:ion channel inhibitor activity"/>
    <property type="evidence" value="ECO:0007669"/>
    <property type="project" value="UniProtKB-ARBA"/>
</dbReference>
<gene>
    <name evidence="11" type="ORF">PMEA_00016706</name>
</gene>
<evidence type="ECO:0000256" key="4">
    <source>
        <dbReference type="ARBA" id="ARBA00022525"/>
    </source>
</evidence>
<keyword evidence="6" id="KW-0722">Serine protease inhibitor</keyword>
<dbReference type="InterPro" id="IPR020901">
    <property type="entry name" value="Prtase_inh_Kunz-CS"/>
</dbReference>
<dbReference type="Pfam" id="PF00014">
    <property type="entry name" value="Kunitz_BPTI"/>
    <property type="match status" value="3"/>
</dbReference>
<evidence type="ECO:0000313" key="11">
    <source>
        <dbReference type="EMBL" id="CAH3036197.1"/>
    </source>
</evidence>
<dbReference type="GO" id="GO:0004867">
    <property type="term" value="F:serine-type endopeptidase inhibitor activity"/>
    <property type="evidence" value="ECO:0007669"/>
    <property type="project" value="UniProtKB-KW"/>
</dbReference>
<accession>A0AAU9VRN7</accession>
<protein>
    <recommendedName>
        <fullName evidence="10">BPTI/Kunitz inhibitor domain-containing protein</fullName>
    </recommendedName>
</protein>
<keyword evidence="5" id="KW-0646">Protease inhibitor</keyword>
<evidence type="ECO:0000256" key="8">
    <source>
        <dbReference type="ARBA" id="ARBA00023331"/>
    </source>
</evidence>
<evidence type="ECO:0000256" key="7">
    <source>
        <dbReference type="ARBA" id="ARBA00023157"/>
    </source>
</evidence>